<evidence type="ECO:0000313" key="5">
    <source>
        <dbReference type="Proteomes" id="UP000236721"/>
    </source>
</evidence>
<dbReference type="PROSITE" id="PS50206">
    <property type="entry name" value="RHODANESE_3"/>
    <property type="match status" value="2"/>
</dbReference>
<dbReference type="SUPFAM" id="SSF52821">
    <property type="entry name" value="Rhodanese/Cell cycle control phosphatase"/>
    <property type="match status" value="2"/>
</dbReference>
<evidence type="ECO:0000256" key="2">
    <source>
        <dbReference type="ARBA" id="ARBA00022737"/>
    </source>
</evidence>
<keyword evidence="1 4" id="KW-0808">Transferase</keyword>
<dbReference type="RefSeq" id="WP_103882252.1">
    <property type="nucleotide sequence ID" value="NZ_FNVG01000032.1"/>
</dbReference>
<reference evidence="5" key="1">
    <citation type="submission" date="2016-10" db="EMBL/GenBank/DDBJ databases">
        <authorList>
            <person name="Varghese N."/>
            <person name="Submissions S."/>
        </authorList>
    </citation>
    <scope>NUCLEOTIDE SEQUENCE [LARGE SCALE GENOMIC DNA]</scope>
    <source>
        <strain evidence="5">CGMCC 1.7062</strain>
    </source>
</reference>
<proteinExistence type="predicted"/>
<dbReference type="InterPro" id="IPR036873">
    <property type="entry name" value="Rhodanese-like_dom_sf"/>
</dbReference>
<feature type="domain" description="Rhodanese" evidence="3">
    <location>
        <begin position="17"/>
        <end position="133"/>
    </location>
</feature>
<dbReference type="Proteomes" id="UP000236721">
    <property type="component" value="Unassembled WGS sequence"/>
</dbReference>
<dbReference type="CDD" id="cd01448">
    <property type="entry name" value="TST_Repeat_1"/>
    <property type="match status" value="1"/>
</dbReference>
<sequence>MASPLVTPQWLKQQLESANKPVVLDASIEFQIPLEREKDKSGVIPGAQRFDYDTVFCDPDSPLSHMMPSESRFNELAAQLGITPQRKVVVYDNSGTYAAPRAWWMLKALGLDEVYILSGGLPEWKEAGYGTVDSFCSQECSNLSQPLSASHFISAETVLSHSNNDSACIVDARSLARYKGEAKEPREGLRSGHIPKAVCLPFAELIEDGKLKPVETLLPLFADITEDKQQPLVFSCGSGITACILALGAHICGYENISVYDGSWSEWGQRHDLPIEV</sequence>
<dbReference type="AlphaFoldDB" id="A0A1H6C7A2"/>
<organism evidence="4 5">
    <name type="scientific">Vibrio hangzhouensis</name>
    <dbReference type="NCBI Taxonomy" id="462991"/>
    <lineage>
        <taxon>Bacteria</taxon>
        <taxon>Pseudomonadati</taxon>
        <taxon>Pseudomonadota</taxon>
        <taxon>Gammaproteobacteria</taxon>
        <taxon>Vibrionales</taxon>
        <taxon>Vibrionaceae</taxon>
        <taxon>Vibrio</taxon>
    </lineage>
</organism>
<name>A0A1H6C7A2_9VIBR</name>
<keyword evidence="4" id="KW-0670">Pyruvate</keyword>
<dbReference type="OrthoDB" id="9781034at2"/>
<feature type="domain" description="Rhodanese" evidence="3">
    <location>
        <begin position="163"/>
        <end position="276"/>
    </location>
</feature>
<gene>
    <name evidence="4" type="ORF">SAMN04488244_13229</name>
</gene>
<dbReference type="Gene3D" id="3.40.250.10">
    <property type="entry name" value="Rhodanese-like domain"/>
    <property type="match status" value="2"/>
</dbReference>
<dbReference type="FunFam" id="3.40.250.10:FF:000001">
    <property type="entry name" value="Sulfurtransferase"/>
    <property type="match status" value="1"/>
</dbReference>
<evidence type="ECO:0000256" key="1">
    <source>
        <dbReference type="ARBA" id="ARBA00022679"/>
    </source>
</evidence>
<dbReference type="CDD" id="cd01449">
    <property type="entry name" value="TST_Repeat_2"/>
    <property type="match status" value="1"/>
</dbReference>
<dbReference type="EMBL" id="FNVG01000032">
    <property type="protein sequence ID" value="SEG68788.1"/>
    <property type="molecule type" value="Genomic_DNA"/>
</dbReference>
<evidence type="ECO:0000259" key="3">
    <source>
        <dbReference type="PROSITE" id="PS50206"/>
    </source>
</evidence>
<dbReference type="GO" id="GO:0004792">
    <property type="term" value="F:thiosulfate-cyanide sulfurtransferase activity"/>
    <property type="evidence" value="ECO:0007669"/>
    <property type="project" value="TreeGrafter"/>
</dbReference>
<protein>
    <submittedName>
        <fullName evidence="4">Thiosulfate/3-mercaptopyruvate sulfurtransferase</fullName>
    </submittedName>
</protein>
<evidence type="ECO:0000313" key="4">
    <source>
        <dbReference type="EMBL" id="SEG68788.1"/>
    </source>
</evidence>
<keyword evidence="2" id="KW-0677">Repeat</keyword>
<dbReference type="SMART" id="SM00450">
    <property type="entry name" value="RHOD"/>
    <property type="match status" value="2"/>
</dbReference>
<dbReference type="InterPro" id="IPR001763">
    <property type="entry name" value="Rhodanese-like_dom"/>
</dbReference>
<dbReference type="InterPro" id="IPR045078">
    <property type="entry name" value="TST/MPST-like"/>
</dbReference>
<keyword evidence="5" id="KW-1185">Reference proteome</keyword>
<dbReference type="PANTHER" id="PTHR11364">
    <property type="entry name" value="THIOSULFATE SULFERTANSFERASE"/>
    <property type="match status" value="1"/>
</dbReference>
<accession>A0A1H6C7A2</accession>
<dbReference type="Pfam" id="PF00581">
    <property type="entry name" value="Rhodanese"/>
    <property type="match status" value="2"/>
</dbReference>
<dbReference type="PANTHER" id="PTHR11364:SF27">
    <property type="entry name" value="SULFURTRANSFERASE"/>
    <property type="match status" value="1"/>
</dbReference>